<dbReference type="AlphaFoldDB" id="M8DXZ7"/>
<evidence type="ECO:0000256" key="1">
    <source>
        <dbReference type="SAM" id="Phobius"/>
    </source>
</evidence>
<dbReference type="EMBL" id="APBN01000005">
    <property type="protein sequence ID" value="EMT51901.1"/>
    <property type="molecule type" value="Genomic_DNA"/>
</dbReference>
<organism evidence="2 3">
    <name type="scientific">Brevibacillus borstelensis AK1</name>
    <dbReference type="NCBI Taxonomy" id="1300222"/>
    <lineage>
        <taxon>Bacteria</taxon>
        <taxon>Bacillati</taxon>
        <taxon>Bacillota</taxon>
        <taxon>Bacilli</taxon>
        <taxon>Bacillales</taxon>
        <taxon>Paenibacillaceae</taxon>
        <taxon>Brevibacillus</taxon>
    </lineage>
</organism>
<dbReference type="Proteomes" id="UP000012081">
    <property type="component" value="Unassembled WGS sequence"/>
</dbReference>
<gene>
    <name evidence="2" type="ORF">I532_13688</name>
</gene>
<reference evidence="2 3" key="1">
    <citation type="submission" date="2013-03" db="EMBL/GenBank/DDBJ databases">
        <title>Assembly of a new bacterial strain Brevibacillus borstelensis AK1.</title>
        <authorList>
            <person name="Rajan I."/>
            <person name="PoliReddy D."/>
            <person name="Sugumar T."/>
            <person name="Rathinam K."/>
            <person name="Alqarawi S."/>
            <person name="Khalil A.B."/>
            <person name="Sivakumar N."/>
        </authorList>
    </citation>
    <scope>NUCLEOTIDE SEQUENCE [LARGE SCALE GENOMIC DNA]</scope>
    <source>
        <strain evidence="2 3">AK1</strain>
    </source>
</reference>
<feature type="transmembrane region" description="Helical" evidence="1">
    <location>
        <begin position="99"/>
        <end position="117"/>
    </location>
</feature>
<accession>M8DXZ7</accession>
<proteinExistence type="predicted"/>
<protein>
    <submittedName>
        <fullName evidence="2">Uncharacterized protein</fullName>
    </submittedName>
</protein>
<name>M8DXZ7_9BACL</name>
<keyword evidence="1" id="KW-0812">Transmembrane</keyword>
<keyword evidence="1" id="KW-0472">Membrane</keyword>
<keyword evidence="3" id="KW-1185">Reference proteome</keyword>
<evidence type="ECO:0000313" key="3">
    <source>
        <dbReference type="Proteomes" id="UP000012081"/>
    </source>
</evidence>
<sequence>MLQKKKSQILWILGGNSSRTERMLGEIWIWGTKWTGGISNCGKCSPTLCSAIKLVYSFSFFMDTKADIKKQIPPTNKRVGKAIDKDIDNLRSKLIKEEIIIRIEAIKLIIYLFFTVFSPL</sequence>
<keyword evidence="1" id="KW-1133">Transmembrane helix</keyword>
<comment type="caution">
    <text evidence="2">The sequence shown here is derived from an EMBL/GenBank/DDBJ whole genome shotgun (WGS) entry which is preliminary data.</text>
</comment>
<dbReference type="STRING" id="1300222.I532_13688"/>
<evidence type="ECO:0000313" key="2">
    <source>
        <dbReference type="EMBL" id="EMT51901.1"/>
    </source>
</evidence>